<dbReference type="InterPro" id="IPR008183">
    <property type="entry name" value="Aldose_1/G6P_1-epimerase"/>
</dbReference>
<dbReference type="Pfam" id="PF01263">
    <property type="entry name" value="Aldose_epim"/>
    <property type="match status" value="1"/>
</dbReference>
<comment type="pathway">
    <text evidence="1 5">Carbohydrate metabolism; hexose metabolism.</text>
</comment>
<dbReference type="RefSeq" id="WP_051584040.1">
    <property type="nucleotide sequence ID" value="NZ_JEMU01000003.1"/>
</dbReference>
<evidence type="ECO:0000313" key="10">
    <source>
        <dbReference type="Proteomes" id="UP000027337"/>
    </source>
</evidence>
<comment type="catalytic activity">
    <reaction evidence="5">
        <text>alpha-D-glucose = beta-D-glucose</text>
        <dbReference type="Rhea" id="RHEA:10264"/>
        <dbReference type="ChEBI" id="CHEBI:15903"/>
        <dbReference type="ChEBI" id="CHEBI:17925"/>
        <dbReference type="EC" id="5.1.3.3"/>
    </reaction>
</comment>
<dbReference type="EC" id="5.1.3.3" evidence="5"/>
<keyword evidence="3 5" id="KW-0413">Isomerase</keyword>
<evidence type="ECO:0000256" key="2">
    <source>
        <dbReference type="ARBA" id="ARBA00006206"/>
    </source>
</evidence>
<dbReference type="GO" id="GO:0006006">
    <property type="term" value="P:glucose metabolic process"/>
    <property type="evidence" value="ECO:0007669"/>
    <property type="project" value="TreeGrafter"/>
</dbReference>
<dbReference type="PIRSF" id="PIRSF005096">
    <property type="entry name" value="GALM"/>
    <property type="match status" value="1"/>
</dbReference>
<dbReference type="STRING" id="83219.PM02_05385"/>
<dbReference type="Proteomes" id="UP000027337">
    <property type="component" value="Unassembled WGS sequence"/>
</dbReference>
<gene>
    <name evidence="9" type="ORF">PM02_05385</name>
</gene>
<comment type="caution">
    <text evidence="9">The sequence shown here is derived from an EMBL/GenBank/DDBJ whole genome shotgun (WGS) entry which is preliminary data.</text>
</comment>
<keyword evidence="10" id="KW-1185">Reference proteome</keyword>
<dbReference type="eggNOG" id="COG2017">
    <property type="taxonomic scope" value="Bacteria"/>
</dbReference>
<proteinExistence type="inferred from homology"/>
<dbReference type="PANTHER" id="PTHR10091:SF49">
    <property type="entry name" value="ALDOSE 1-EPIMERASE"/>
    <property type="match status" value="1"/>
</dbReference>
<dbReference type="GO" id="GO:0004034">
    <property type="term" value="F:aldose 1-epimerase activity"/>
    <property type="evidence" value="ECO:0007669"/>
    <property type="project" value="UniProtKB-EC"/>
</dbReference>
<feature type="active site" description="Proton acceptor" evidence="6">
    <location>
        <position position="300"/>
    </location>
</feature>
<evidence type="ECO:0000256" key="4">
    <source>
        <dbReference type="ARBA" id="ARBA00023277"/>
    </source>
</evidence>
<dbReference type="InterPro" id="IPR011013">
    <property type="entry name" value="Gal_mutarotase_sf_dom"/>
</dbReference>
<evidence type="ECO:0000256" key="3">
    <source>
        <dbReference type="ARBA" id="ARBA00023235"/>
    </source>
</evidence>
<dbReference type="AlphaFoldDB" id="A0A061SWY1"/>
<evidence type="ECO:0000256" key="7">
    <source>
        <dbReference type="PIRSR" id="PIRSR005096-2"/>
    </source>
</evidence>
<comment type="similarity">
    <text evidence="2 5">Belongs to the aldose epimerase family.</text>
</comment>
<keyword evidence="4 5" id="KW-0119">Carbohydrate metabolism</keyword>
<evidence type="ECO:0000256" key="1">
    <source>
        <dbReference type="ARBA" id="ARBA00005028"/>
    </source>
</evidence>
<evidence type="ECO:0000256" key="8">
    <source>
        <dbReference type="PIRSR" id="PIRSR005096-3"/>
    </source>
</evidence>
<accession>A0A061SWY1</accession>
<evidence type="ECO:0000313" key="9">
    <source>
        <dbReference type="EMBL" id="KAJ04250.1"/>
    </source>
</evidence>
<dbReference type="Gene3D" id="2.70.98.10">
    <property type="match status" value="1"/>
</dbReference>
<dbReference type="SUPFAM" id="SSF74650">
    <property type="entry name" value="Galactose mutarotase-like"/>
    <property type="match status" value="1"/>
</dbReference>
<evidence type="ECO:0000256" key="6">
    <source>
        <dbReference type="PIRSR" id="PIRSR005096-1"/>
    </source>
</evidence>
<reference evidence="9 10" key="1">
    <citation type="journal article" date="2014" name="Genome Announc.">
        <title>Draft Genome Sequences of Two Isolates of the Roseobacter Group, Sulfitobacter sp. Strains 3SOLIMAR09 and 1FIGIMAR09, from Harbors of Mallorca Island (Mediterranean Sea).</title>
        <authorList>
            <person name="Mas-Llado M."/>
            <person name="Pina-Villalonga J.M."/>
            <person name="Brunet-Galmes I."/>
            <person name="Nogales B."/>
            <person name="Bosch R."/>
        </authorList>
    </citation>
    <scope>NUCLEOTIDE SEQUENCE [LARGE SCALE GENOMIC DNA]</scope>
    <source>
        <strain evidence="9 10">1FIGIMAR09</strain>
    </source>
</reference>
<protein>
    <recommendedName>
        <fullName evidence="5">Aldose 1-epimerase</fullName>
        <ecNumber evidence="5">5.1.3.3</ecNumber>
    </recommendedName>
</protein>
<dbReference type="InterPro" id="IPR015443">
    <property type="entry name" value="Aldose_1-epimerase"/>
</dbReference>
<dbReference type="UniPathway" id="UPA00242"/>
<feature type="binding site" evidence="7">
    <location>
        <position position="238"/>
    </location>
    <ligand>
        <name>beta-D-galactose</name>
        <dbReference type="ChEBI" id="CHEBI:27667"/>
    </ligand>
</feature>
<dbReference type="GO" id="GO:0033499">
    <property type="term" value="P:galactose catabolic process via UDP-galactose, Leloir pathway"/>
    <property type="evidence" value="ECO:0007669"/>
    <property type="project" value="TreeGrafter"/>
</dbReference>
<dbReference type="EMBL" id="JEMU01000003">
    <property type="protein sequence ID" value="KAJ04250.1"/>
    <property type="molecule type" value="Genomic_DNA"/>
</dbReference>
<evidence type="ECO:0000256" key="5">
    <source>
        <dbReference type="PIRNR" id="PIRNR005096"/>
    </source>
</evidence>
<dbReference type="InterPro" id="IPR014718">
    <property type="entry name" value="GH-type_carb-bd"/>
</dbReference>
<dbReference type="PANTHER" id="PTHR10091">
    <property type="entry name" value="ALDOSE-1-EPIMERASE"/>
    <property type="match status" value="1"/>
</dbReference>
<name>A0A061SWY1_9RHOB</name>
<sequence>MTKQPALRSFGALPDGQTVWQIPIVGQGLRANVLSFGATLQSLHLEGHPQSLVLGLNDLEGYLGQAIYLGATVGRCANRIAEGRFSIDGTAYQTDQNFLDRHMLHGGREGTSRLNWQVADHRLDRATLALHLADGHMGFPGALDVELTYAITAGPALQLEITATSSLPTPCNFAHHGYFNLGLTGSVLDHVLYSPAQHYQRPDEGLIPHDAPEQLTGHAFDLRRAKPLSAALRDGGIDHNYCFDHRQGQAHLARLSAPDSGISMDIHSTEPGLQIYDGTLTNLVSEGGAQWPEYAGIALEPQNWPNAINNPLAPSPILRPGAVYRQRTAFVFSAGT</sequence>
<feature type="binding site" evidence="8">
    <location>
        <begin position="78"/>
        <end position="79"/>
    </location>
    <ligand>
        <name>beta-D-galactose</name>
        <dbReference type="ChEBI" id="CHEBI:27667"/>
    </ligand>
</feature>
<feature type="active site" description="Proton donor" evidence="6">
    <location>
        <position position="176"/>
    </location>
</feature>
<dbReference type="CDD" id="cd09019">
    <property type="entry name" value="galactose_mutarotase_like"/>
    <property type="match status" value="1"/>
</dbReference>
<dbReference type="InterPro" id="IPR047215">
    <property type="entry name" value="Galactose_mutarotase-like"/>
</dbReference>
<dbReference type="GO" id="GO:0030246">
    <property type="term" value="F:carbohydrate binding"/>
    <property type="evidence" value="ECO:0007669"/>
    <property type="project" value="InterPro"/>
</dbReference>
<feature type="binding site" evidence="8">
    <location>
        <begin position="176"/>
        <end position="178"/>
    </location>
    <ligand>
        <name>beta-D-galactose</name>
        <dbReference type="ChEBI" id="CHEBI:27667"/>
    </ligand>
</feature>
<organism evidence="9 10">
    <name type="scientific">Sulfitobacter mediterraneus</name>
    <dbReference type="NCBI Taxonomy" id="83219"/>
    <lineage>
        <taxon>Bacteria</taxon>
        <taxon>Pseudomonadati</taxon>
        <taxon>Pseudomonadota</taxon>
        <taxon>Alphaproteobacteria</taxon>
        <taxon>Rhodobacterales</taxon>
        <taxon>Roseobacteraceae</taxon>
        <taxon>Sulfitobacter</taxon>
    </lineage>
</organism>